<keyword evidence="2" id="KW-1185">Reference proteome</keyword>
<dbReference type="Proteomes" id="UP000799640">
    <property type="component" value="Unassembled WGS sequence"/>
</dbReference>
<reference evidence="1" key="1">
    <citation type="journal article" date="2020" name="Stud. Mycol.">
        <title>101 Dothideomycetes genomes: a test case for predicting lifestyles and emergence of pathogens.</title>
        <authorList>
            <person name="Haridas S."/>
            <person name="Albert R."/>
            <person name="Binder M."/>
            <person name="Bloem J."/>
            <person name="Labutti K."/>
            <person name="Salamov A."/>
            <person name="Andreopoulos B."/>
            <person name="Baker S."/>
            <person name="Barry K."/>
            <person name="Bills G."/>
            <person name="Bluhm B."/>
            <person name="Cannon C."/>
            <person name="Castanera R."/>
            <person name="Culley D."/>
            <person name="Daum C."/>
            <person name="Ezra D."/>
            <person name="Gonzalez J."/>
            <person name="Henrissat B."/>
            <person name="Kuo A."/>
            <person name="Liang C."/>
            <person name="Lipzen A."/>
            <person name="Lutzoni F."/>
            <person name="Magnuson J."/>
            <person name="Mondo S."/>
            <person name="Nolan M."/>
            <person name="Ohm R."/>
            <person name="Pangilinan J."/>
            <person name="Park H.-J."/>
            <person name="Ramirez L."/>
            <person name="Alfaro M."/>
            <person name="Sun H."/>
            <person name="Tritt A."/>
            <person name="Yoshinaga Y."/>
            <person name="Zwiers L.-H."/>
            <person name="Turgeon B."/>
            <person name="Goodwin S."/>
            <person name="Spatafora J."/>
            <person name="Crous P."/>
            <person name="Grigoriev I."/>
        </authorList>
    </citation>
    <scope>NUCLEOTIDE SEQUENCE</scope>
    <source>
        <strain evidence="1">CBS 262.69</strain>
    </source>
</reference>
<proteinExistence type="predicted"/>
<protein>
    <submittedName>
        <fullName evidence="1">Uncharacterized protein</fullName>
    </submittedName>
</protein>
<evidence type="ECO:0000313" key="1">
    <source>
        <dbReference type="EMBL" id="KAF2400345.1"/>
    </source>
</evidence>
<dbReference type="EMBL" id="ML996695">
    <property type="protein sequence ID" value="KAF2400345.1"/>
    <property type="molecule type" value="Genomic_DNA"/>
</dbReference>
<accession>A0A6G1HX79</accession>
<sequence length="103" mass="11146">MIAHRRLMALAEPPAWLPHLQLSYQSSPLAAISRTVNGPTANSPSPRIAVTLPDIRARCVHHRGSGAGFACCRLAETSRAGHCLPVCSREVMPLFLFTSLCNL</sequence>
<organism evidence="1 2">
    <name type="scientific">Trichodelitschia bisporula</name>
    <dbReference type="NCBI Taxonomy" id="703511"/>
    <lineage>
        <taxon>Eukaryota</taxon>
        <taxon>Fungi</taxon>
        <taxon>Dikarya</taxon>
        <taxon>Ascomycota</taxon>
        <taxon>Pezizomycotina</taxon>
        <taxon>Dothideomycetes</taxon>
        <taxon>Dothideomycetes incertae sedis</taxon>
        <taxon>Phaeotrichales</taxon>
        <taxon>Phaeotrichaceae</taxon>
        <taxon>Trichodelitschia</taxon>
    </lineage>
</organism>
<evidence type="ECO:0000313" key="2">
    <source>
        <dbReference type="Proteomes" id="UP000799640"/>
    </source>
</evidence>
<name>A0A6G1HX79_9PEZI</name>
<gene>
    <name evidence="1" type="ORF">EJ06DRAFT_426977</name>
</gene>
<dbReference type="AlphaFoldDB" id="A0A6G1HX79"/>